<evidence type="ECO:0000313" key="1">
    <source>
        <dbReference type="EMBL" id="VXB63880.1"/>
    </source>
</evidence>
<comment type="caution">
    <text evidence="1">The sequence shown here is derived from an EMBL/GenBank/DDBJ whole genome shotgun (WGS) entry which is preliminary data.</text>
</comment>
<accession>A0AAX3J4N7</accession>
<proteinExistence type="predicted"/>
<dbReference type="EMBL" id="CABWMH010000008">
    <property type="protein sequence ID" value="VXB63880.1"/>
    <property type="molecule type" value="Genomic_DNA"/>
</dbReference>
<organism evidence="1 2">
    <name type="scientific">Pantoea brenneri</name>
    <dbReference type="NCBI Taxonomy" id="472694"/>
    <lineage>
        <taxon>Bacteria</taxon>
        <taxon>Pseudomonadati</taxon>
        <taxon>Pseudomonadota</taxon>
        <taxon>Gammaproteobacteria</taxon>
        <taxon>Enterobacterales</taxon>
        <taxon>Erwiniaceae</taxon>
        <taxon>Pantoea</taxon>
    </lineage>
</organism>
<reference evidence="1 2" key="1">
    <citation type="submission" date="2019-10" db="EMBL/GenBank/DDBJ databases">
        <authorList>
            <person name="Karimi E."/>
        </authorList>
    </citation>
    <scope>NUCLEOTIDE SEQUENCE [LARGE SCALE GENOMIC DNA]</scope>
    <source>
        <strain evidence="1">Pantoea sp. 111</strain>
    </source>
</reference>
<dbReference type="AlphaFoldDB" id="A0AAX3J4N7"/>
<sequence>MCHRTDWPEGHFLRQQSDSEPLLLSLFVAQAKVEGPAKKENLWLTFTPAKHAAKICVPFARRILLLSSVWRCC</sequence>
<protein>
    <submittedName>
        <fullName evidence="1">Uncharacterized protein</fullName>
    </submittedName>
</protein>
<dbReference type="Proteomes" id="UP000433737">
    <property type="component" value="Unassembled WGS sequence"/>
</dbReference>
<gene>
    <name evidence="1" type="ORF">PANT111_160257</name>
</gene>
<name>A0AAX3J4N7_9GAMM</name>
<evidence type="ECO:0000313" key="2">
    <source>
        <dbReference type="Proteomes" id="UP000433737"/>
    </source>
</evidence>